<accession>A0A084JY90</accession>
<dbReference type="RefSeq" id="WP_036581823.1">
    <property type="nucleotide sequence ID" value="NZ_JPJI01000026.1"/>
</dbReference>
<comment type="caution">
    <text evidence="1">The sequence shown here is derived from an EMBL/GenBank/DDBJ whole genome shotgun (WGS) entry which is preliminary data.</text>
</comment>
<dbReference type="EMBL" id="JPJI01000026">
    <property type="protein sequence ID" value="KEZ93924.1"/>
    <property type="molecule type" value="Genomic_DNA"/>
</dbReference>
<reference evidence="1 3" key="1">
    <citation type="submission" date="2014-07" db="EMBL/GenBank/DDBJ databases">
        <title>Draft genome sequence of Nonlabens ulvanivorans, an ulvan degrading bacterium.</title>
        <authorList>
            <person name="Kopel M."/>
            <person name="Helbert W."/>
            <person name="Henrissat B."/>
            <person name="Doniger T."/>
            <person name="Banin E."/>
        </authorList>
    </citation>
    <scope>NUCLEOTIDE SEQUENCE [LARGE SCALE GENOMIC DNA]</scope>
    <source>
        <strain evidence="1 3">PLR</strain>
    </source>
</reference>
<sequence length="88" mass="9659">MKKLFFLAFAIIGLCSFDFVEKSEFDPVICGENSTRVDFDCGVACVSWTDATGDHALTFNQYLSAVSMLNETCPPSEGLYPAFDEIGN</sequence>
<dbReference type="EMBL" id="PVNA01000002">
    <property type="protein sequence ID" value="PRX14538.1"/>
    <property type="molecule type" value="Genomic_DNA"/>
</dbReference>
<keyword evidence="4" id="KW-1185">Reference proteome</keyword>
<gene>
    <name evidence="1" type="ORF">IL45_06940</name>
    <name evidence="2" type="ORF">LY02_01569</name>
</gene>
<dbReference type="Proteomes" id="UP000239997">
    <property type="component" value="Unassembled WGS sequence"/>
</dbReference>
<evidence type="ECO:0000313" key="3">
    <source>
        <dbReference type="Proteomes" id="UP000028531"/>
    </source>
</evidence>
<dbReference type="Proteomes" id="UP000028531">
    <property type="component" value="Unassembled WGS sequence"/>
</dbReference>
<proteinExistence type="predicted"/>
<reference evidence="2 4" key="2">
    <citation type="submission" date="2018-03" db="EMBL/GenBank/DDBJ databases">
        <title>Genomic Encyclopedia of Archaeal and Bacterial Type Strains, Phase II (KMG-II): from individual species to whole genera.</title>
        <authorList>
            <person name="Goeker M."/>
        </authorList>
    </citation>
    <scope>NUCLEOTIDE SEQUENCE [LARGE SCALE GENOMIC DNA]</scope>
    <source>
        <strain evidence="2 4">DSM 22727</strain>
    </source>
</reference>
<evidence type="ECO:0000313" key="1">
    <source>
        <dbReference type="EMBL" id="KEZ93924.1"/>
    </source>
</evidence>
<evidence type="ECO:0000313" key="4">
    <source>
        <dbReference type="Proteomes" id="UP000239997"/>
    </source>
</evidence>
<organism evidence="1 3">
    <name type="scientific">Nonlabens ulvanivorans</name>
    <name type="common">Persicivirga ulvanivorans</name>
    <dbReference type="NCBI Taxonomy" id="906888"/>
    <lineage>
        <taxon>Bacteria</taxon>
        <taxon>Pseudomonadati</taxon>
        <taxon>Bacteroidota</taxon>
        <taxon>Flavobacteriia</taxon>
        <taxon>Flavobacteriales</taxon>
        <taxon>Flavobacteriaceae</taxon>
        <taxon>Nonlabens</taxon>
    </lineage>
</organism>
<dbReference type="AlphaFoldDB" id="A0A084JY90"/>
<protein>
    <submittedName>
        <fullName evidence="1">Uncharacterized protein</fullName>
    </submittedName>
</protein>
<evidence type="ECO:0000313" key="2">
    <source>
        <dbReference type="EMBL" id="PRX14538.1"/>
    </source>
</evidence>
<name>A0A084JY90_NONUL</name>